<feature type="transmembrane region" description="Helical" evidence="7">
    <location>
        <begin position="116"/>
        <end position="136"/>
    </location>
</feature>
<evidence type="ECO:0000313" key="9">
    <source>
        <dbReference type="EMBL" id="MBS3058965.1"/>
    </source>
</evidence>
<evidence type="ECO:0000256" key="6">
    <source>
        <dbReference type="ARBA" id="ARBA00023136"/>
    </source>
</evidence>
<comment type="caution">
    <text evidence="8">The sequence shown here is derived from an EMBL/GenBank/DDBJ whole genome shotgun (WGS) entry which is preliminary data.</text>
</comment>
<reference evidence="9" key="2">
    <citation type="submission" date="2021-03" db="EMBL/GenBank/DDBJ databases">
        <authorList>
            <person name="Jaffe A."/>
        </authorList>
    </citation>
    <scope>NUCLEOTIDE SEQUENCE</scope>
    <source>
        <strain evidence="9">RIFCSPHIGHO2_01_FULL_GW2011_AR10_43_9</strain>
    </source>
</reference>
<feature type="transmembrane region" description="Helical" evidence="7">
    <location>
        <begin position="48"/>
        <end position="71"/>
    </location>
</feature>
<dbReference type="Proteomes" id="UP000683213">
    <property type="component" value="Unassembled WGS sequence"/>
</dbReference>
<proteinExistence type="predicted"/>
<keyword evidence="4 7" id="KW-0812">Transmembrane</keyword>
<evidence type="ECO:0000256" key="2">
    <source>
        <dbReference type="ARBA" id="ARBA00022475"/>
    </source>
</evidence>
<dbReference type="EMBL" id="JAGVWF010000010">
    <property type="protein sequence ID" value="MBS3058965.1"/>
    <property type="molecule type" value="Genomic_DNA"/>
</dbReference>
<evidence type="ECO:0000256" key="7">
    <source>
        <dbReference type="SAM" id="Phobius"/>
    </source>
</evidence>
<dbReference type="AlphaFoldDB" id="A0A7J4IWF9"/>
<accession>A0A7J4IWF9</accession>
<protein>
    <recommendedName>
        <fullName evidence="11">Glycosyl transferase family 4</fullName>
    </recommendedName>
</protein>
<dbReference type="Pfam" id="PF00953">
    <property type="entry name" value="Glycos_transf_4"/>
    <property type="match status" value="1"/>
</dbReference>
<gene>
    <name evidence="8" type="ORF">HA237_04460</name>
    <name evidence="9" type="ORF">J4224_00890</name>
</gene>
<sequence>MGDFPLVILATFLSAFAVTAIVTPFLIKRFKERGLTGIDMNKYSKPKVPEMGGIAVLFGFAFSVMVALGAYGFLGFNSLNLTALLAAFSTVLIVGLIGVFDDLIGWKKGIEQWQHALVPVFAALPLMVLPESIGFTELTIPFIGPVAFGTLYPLVIVPLAITGASNAANMLAGYNGLEAGMGSIISFTILAIVFFLPLDHAGKFEVMILMAGMLGALLSFLRFNWFPAKIFGGDSLTLMIGASIAAVAIIGNIEKIAMLLFAIYFAELVFKLGSRLKAECFGLPQKDGTLKAHPKGGSLTHWVLRRGINTEKQVVFAILGLQVIVSGLVFFLFWFKLFKLIG</sequence>
<dbReference type="PANTHER" id="PTHR22926">
    <property type="entry name" value="PHOSPHO-N-ACETYLMURAMOYL-PENTAPEPTIDE-TRANSFERASE"/>
    <property type="match status" value="1"/>
</dbReference>
<keyword evidence="6 7" id="KW-0472">Membrane</keyword>
<feature type="transmembrane region" description="Helical" evidence="7">
    <location>
        <begin position="314"/>
        <end position="335"/>
    </location>
</feature>
<keyword evidence="2" id="KW-1003">Cell membrane</keyword>
<dbReference type="GO" id="GO:0016780">
    <property type="term" value="F:phosphotransferase activity, for other substituted phosphate groups"/>
    <property type="evidence" value="ECO:0007669"/>
    <property type="project" value="InterPro"/>
</dbReference>
<organism evidence="8 10">
    <name type="scientific">Candidatus Iainarchaeum sp</name>
    <dbReference type="NCBI Taxonomy" id="3101447"/>
    <lineage>
        <taxon>Archaea</taxon>
        <taxon>Candidatus Iainarchaeota</taxon>
        <taxon>Candidatus Iainarchaeia</taxon>
        <taxon>Candidatus Iainarchaeales</taxon>
        <taxon>Candidatus Iainarchaeaceae</taxon>
        <taxon>Candidatus Iainarchaeum</taxon>
    </lineage>
</organism>
<dbReference type="CDD" id="cd06856">
    <property type="entry name" value="GT_GPT_archaea"/>
    <property type="match status" value="1"/>
</dbReference>
<feature type="transmembrane region" description="Helical" evidence="7">
    <location>
        <begin position="204"/>
        <end position="223"/>
    </location>
</feature>
<feature type="transmembrane region" description="Helical" evidence="7">
    <location>
        <begin position="142"/>
        <end position="164"/>
    </location>
</feature>
<evidence type="ECO:0000256" key="5">
    <source>
        <dbReference type="ARBA" id="ARBA00022989"/>
    </source>
</evidence>
<comment type="subcellular location">
    <subcellularLocation>
        <location evidence="1">Cell membrane</location>
        <topology evidence="1">Multi-pass membrane protein</topology>
    </subcellularLocation>
</comment>
<keyword evidence="3" id="KW-0808">Transferase</keyword>
<dbReference type="EMBL" id="DUFG01000021">
    <property type="protein sequence ID" value="HIH08595.1"/>
    <property type="molecule type" value="Genomic_DNA"/>
</dbReference>
<reference evidence="9" key="3">
    <citation type="submission" date="2021-05" db="EMBL/GenBank/DDBJ databases">
        <title>Protein family content uncovers lineage relationships and bacterial pathway maintenance mechanisms in DPANN archaea.</title>
        <authorList>
            <person name="Castelle C.J."/>
            <person name="Meheust R."/>
            <person name="Jaffe A.L."/>
            <person name="Seitz K."/>
            <person name="Gong X."/>
            <person name="Baker B.J."/>
            <person name="Banfield J.F."/>
        </authorList>
    </citation>
    <scope>NUCLEOTIDE SEQUENCE</scope>
    <source>
        <strain evidence="9">RIFCSPHIGHO2_01_FULL_GW2011_AR10_43_9</strain>
    </source>
</reference>
<name>A0A7J4IWF9_9ARCH</name>
<dbReference type="InterPro" id="IPR000715">
    <property type="entry name" value="Glycosyl_transferase_4"/>
</dbReference>
<dbReference type="Proteomes" id="UP000577419">
    <property type="component" value="Unassembled WGS sequence"/>
</dbReference>
<feature type="transmembrane region" description="Helical" evidence="7">
    <location>
        <begin position="176"/>
        <end position="198"/>
    </location>
</feature>
<dbReference type="PANTHER" id="PTHR22926:SF3">
    <property type="entry name" value="UNDECAPRENYL-PHOSPHATE ALPHA-N-ACETYLGLUCOSAMINYL 1-PHOSPHATE TRANSFERASE"/>
    <property type="match status" value="1"/>
</dbReference>
<feature type="transmembrane region" description="Helical" evidence="7">
    <location>
        <begin position="6"/>
        <end position="27"/>
    </location>
</feature>
<feature type="transmembrane region" description="Helical" evidence="7">
    <location>
        <begin position="83"/>
        <end position="104"/>
    </location>
</feature>
<evidence type="ECO:0000313" key="10">
    <source>
        <dbReference type="Proteomes" id="UP000577419"/>
    </source>
</evidence>
<evidence type="ECO:0000256" key="3">
    <source>
        <dbReference type="ARBA" id="ARBA00022679"/>
    </source>
</evidence>
<evidence type="ECO:0008006" key="11">
    <source>
        <dbReference type="Google" id="ProtNLM"/>
    </source>
</evidence>
<evidence type="ECO:0000313" key="8">
    <source>
        <dbReference type="EMBL" id="HIH08595.1"/>
    </source>
</evidence>
<keyword evidence="5 7" id="KW-1133">Transmembrane helix</keyword>
<evidence type="ECO:0000256" key="1">
    <source>
        <dbReference type="ARBA" id="ARBA00004651"/>
    </source>
</evidence>
<dbReference type="GO" id="GO:0044038">
    <property type="term" value="P:cell wall macromolecule biosynthetic process"/>
    <property type="evidence" value="ECO:0007669"/>
    <property type="project" value="TreeGrafter"/>
</dbReference>
<reference evidence="8" key="1">
    <citation type="journal article" date="2020" name="bioRxiv">
        <title>A rank-normalized archaeal taxonomy based on genome phylogeny resolves widespread incomplete and uneven classifications.</title>
        <authorList>
            <person name="Rinke C."/>
            <person name="Chuvochina M."/>
            <person name="Mussig A.J."/>
            <person name="Chaumeil P.-A."/>
            <person name="Waite D.W."/>
            <person name="Whitman W.B."/>
            <person name="Parks D.H."/>
            <person name="Hugenholtz P."/>
        </authorList>
    </citation>
    <scope>NUCLEOTIDE SEQUENCE</scope>
    <source>
        <strain evidence="8">UBA10011</strain>
    </source>
</reference>
<dbReference type="GO" id="GO:0071555">
    <property type="term" value="P:cell wall organization"/>
    <property type="evidence" value="ECO:0007669"/>
    <property type="project" value="TreeGrafter"/>
</dbReference>
<dbReference type="GO" id="GO:0005886">
    <property type="term" value="C:plasma membrane"/>
    <property type="evidence" value="ECO:0007669"/>
    <property type="project" value="UniProtKB-SubCell"/>
</dbReference>
<evidence type="ECO:0000256" key="4">
    <source>
        <dbReference type="ARBA" id="ARBA00022692"/>
    </source>
</evidence>